<dbReference type="PROSITE" id="PS00518">
    <property type="entry name" value="ZF_RING_1"/>
    <property type="match status" value="1"/>
</dbReference>
<evidence type="ECO:0000256" key="4">
    <source>
        <dbReference type="ARBA" id="ARBA00022737"/>
    </source>
</evidence>
<dbReference type="PANTHER" id="PTHR10131">
    <property type="entry name" value="TNF RECEPTOR ASSOCIATED FACTOR"/>
    <property type="match status" value="1"/>
</dbReference>
<feature type="domain" description="TRAF-type" evidence="9">
    <location>
        <begin position="185"/>
        <end position="241"/>
    </location>
</feature>
<evidence type="ECO:0000256" key="7">
    <source>
        <dbReference type="PROSITE-ProRule" id="PRU00207"/>
    </source>
</evidence>
<dbReference type="SUPFAM" id="SSF49599">
    <property type="entry name" value="TRAF domain-like"/>
    <property type="match status" value="3"/>
</dbReference>
<dbReference type="InterPro" id="IPR008974">
    <property type="entry name" value="TRAF-like"/>
</dbReference>
<feature type="zinc finger region" description="TRAF-type" evidence="7">
    <location>
        <begin position="130"/>
        <end position="178"/>
    </location>
</feature>
<gene>
    <name evidence="10" type="ORF">PEVE_00007296</name>
</gene>
<dbReference type="PIRSF" id="PIRSF015614">
    <property type="entry name" value="TRAF"/>
    <property type="match status" value="1"/>
</dbReference>
<dbReference type="InterPro" id="IPR013083">
    <property type="entry name" value="Znf_RING/FYVE/PHD"/>
</dbReference>
<dbReference type="Gene3D" id="3.30.40.10">
    <property type="entry name" value="Zinc/RING finger domain, C3HC4 (zinc finger)"/>
    <property type="match status" value="3"/>
</dbReference>
<sequence length="468" mass="53802">MAGYNEIFVNSLDEDVKCCFCHLPLREPVQTRCGHRLCRECLEELTQVILQGRISLNQFRVCVLINVCRDDKSNNDDLFSFTCPVDNVKLDFSVDTFPDKATERKILSLIIQCPNGSCEWTGPLGEKQKHLDCCLLLVVSCTNENCKETMVRKDLDEHVTVTCQWRMIYCSYCSVSLPDCHLKEHINICSKYLVECPNTCGVEIQREKIPHHVENDCPLEIVSCPYAQMSCDVKVARNQVESHLQAASSNHLDLARINLLGTQEKFREKTRKMDERMSELEKQVYDLKNTNTFLLEAVASLGLTIAPQLSWRICNITEALKPPTPYGTAALQSEPFYSSANGYKLKVSLYPRGSKSRKRGYVSVYLIVMKGEYDDALPWPFRHKVIFTLIDQQENLEKRRNIVRELVPDMNRKWHARACAKPTEDENPEFGIFELEPIDTFLYQKTRGYLLDDSLLLEVRVIPQLNVV</sequence>
<proteinExistence type="predicted"/>
<evidence type="ECO:0000259" key="8">
    <source>
        <dbReference type="PROSITE" id="PS50144"/>
    </source>
</evidence>
<keyword evidence="6 7" id="KW-0862">Zinc</keyword>
<evidence type="ECO:0000313" key="11">
    <source>
        <dbReference type="Proteomes" id="UP001159427"/>
    </source>
</evidence>
<keyword evidence="5 7" id="KW-0863">Zinc-finger</keyword>
<evidence type="ECO:0000259" key="9">
    <source>
        <dbReference type="PROSITE" id="PS50145"/>
    </source>
</evidence>
<dbReference type="SUPFAM" id="SSF57850">
    <property type="entry name" value="RING/U-box"/>
    <property type="match status" value="1"/>
</dbReference>
<keyword evidence="2" id="KW-0963">Cytoplasm</keyword>
<dbReference type="Proteomes" id="UP001159427">
    <property type="component" value="Unassembled WGS sequence"/>
</dbReference>
<reference evidence="10 11" key="1">
    <citation type="submission" date="2022-05" db="EMBL/GenBank/DDBJ databases">
        <authorList>
            <consortium name="Genoscope - CEA"/>
            <person name="William W."/>
        </authorList>
    </citation>
    <scope>NUCLEOTIDE SEQUENCE [LARGE SCALE GENOMIC DNA]</scope>
</reference>
<dbReference type="InterPro" id="IPR017907">
    <property type="entry name" value="Znf_RING_CS"/>
</dbReference>
<accession>A0ABN8QUM1</accession>
<dbReference type="Gene3D" id="2.60.210.10">
    <property type="entry name" value="Apoptosis, Tumor Necrosis Factor Receptor Associated Protein 2, Chain A"/>
    <property type="match status" value="1"/>
</dbReference>
<dbReference type="PROSITE" id="PS50145">
    <property type="entry name" value="ZF_TRAF"/>
    <property type="match status" value="2"/>
</dbReference>
<dbReference type="InterPro" id="IPR001293">
    <property type="entry name" value="Znf_TRAF"/>
</dbReference>
<evidence type="ECO:0000256" key="3">
    <source>
        <dbReference type="ARBA" id="ARBA00022723"/>
    </source>
</evidence>
<name>A0ABN8QUM1_9CNID</name>
<dbReference type="InterPro" id="IPR002083">
    <property type="entry name" value="MATH/TRAF_dom"/>
</dbReference>
<comment type="subcellular location">
    <subcellularLocation>
        <location evidence="1">Cytoplasm</location>
    </subcellularLocation>
</comment>
<evidence type="ECO:0008006" key="12">
    <source>
        <dbReference type="Google" id="ProtNLM"/>
    </source>
</evidence>
<dbReference type="EMBL" id="CALNXI010001487">
    <property type="protein sequence ID" value="CAH3170500.1"/>
    <property type="molecule type" value="Genomic_DNA"/>
</dbReference>
<evidence type="ECO:0000256" key="5">
    <source>
        <dbReference type="ARBA" id="ARBA00022771"/>
    </source>
</evidence>
<organism evidence="10 11">
    <name type="scientific">Porites evermanni</name>
    <dbReference type="NCBI Taxonomy" id="104178"/>
    <lineage>
        <taxon>Eukaryota</taxon>
        <taxon>Metazoa</taxon>
        <taxon>Cnidaria</taxon>
        <taxon>Anthozoa</taxon>
        <taxon>Hexacorallia</taxon>
        <taxon>Scleractinia</taxon>
        <taxon>Fungiina</taxon>
        <taxon>Poritidae</taxon>
        <taxon>Porites</taxon>
    </lineage>
</organism>
<dbReference type="PANTHER" id="PTHR10131:SF94">
    <property type="entry name" value="TNF RECEPTOR-ASSOCIATED FACTOR 4"/>
    <property type="match status" value="1"/>
</dbReference>
<comment type="caution">
    <text evidence="10">The sequence shown here is derived from an EMBL/GenBank/DDBJ whole genome shotgun (WGS) entry which is preliminary data.</text>
</comment>
<evidence type="ECO:0000256" key="2">
    <source>
        <dbReference type="ARBA" id="ARBA00022490"/>
    </source>
</evidence>
<dbReference type="InterPro" id="IPR012227">
    <property type="entry name" value="TNF_rcpt-assoc_TRAF_met"/>
</dbReference>
<feature type="domain" description="MATH" evidence="8">
    <location>
        <begin position="306"/>
        <end position="461"/>
    </location>
</feature>
<dbReference type="InterPro" id="IPR049342">
    <property type="entry name" value="TRAF1-6_MATH_dom"/>
</dbReference>
<feature type="domain" description="TRAF-type" evidence="9">
    <location>
        <begin position="130"/>
        <end position="178"/>
    </location>
</feature>
<evidence type="ECO:0000256" key="6">
    <source>
        <dbReference type="ARBA" id="ARBA00022833"/>
    </source>
</evidence>
<keyword evidence="11" id="KW-1185">Reference proteome</keyword>
<dbReference type="Pfam" id="PF02176">
    <property type="entry name" value="zf-TRAF"/>
    <property type="match status" value="1"/>
</dbReference>
<keyword evidence="3 7" id="KW-0479">Metal-binding</keyword>
<dbReference type="PROSITE" id="PS50144">
    <property type="entry name" value="MATH"/>
    <property type="match status" value="1"/>
</dbReference>
<feature type="zinc finger region" description="TRAF-type" evidence="7">
    <location>
        <begin position="185"/>
        <end position="241"/>
    </location>
</feature>
<evidence type="ECO:0000256" key="1">
    <source>
        <dbReference type="ARBA" id="ARBA00004496"/>
    </source>
</evidence>
<dbReference type="Pfam" id="PF21355">
    <property type="entry name" value="TRAF-mep_MATH"/>
    <property type="match status" value="1"/>
</dbReference>
<keyword evidence="4" id="KW-0677">Repeat</keyword>
<protein>
    <recommendedName>
        <fullName evidence="12">TNF receptor-associated factor</fullName>
    </recommendedName>
</protein>
<evidence type="ECO:0000313" key="10">
    <source>
        <dbReference type="EMBL" id="CAH3170500.1"/>
    </source>
</evidence>